<dbReference type="InterPro" id="IPR028081">
    <property type="entry name" value="Leu-bd"/>
</dbReference>
<comment type="similarity">
    <text evidence="1">Belongs to the leucine-binding protein family.</text>
</comment>
<dbReference type="InterPro" id="IPR028082">
    <property type="entry name" value="Peripla_BP_I"/>
</dbReference>
<feature type="signal peptide" evidence="5">
    <location>
        <begin position="1"/>
        <end position="44"/>
    </location>
</feature>
<sequence>MNDCETRADRRPDGYNTARPARRKLFRRAGVLAAALALGLAACAQPRPTVTSKPTAPPSQIAPAAQQEPQVSALPPAGLAPPMQTPPAVREARVAVLVPLSGEAASAGQALRDAALLAQFEVDNPGLILQFYDTAGTAEGARAAAEQAKDHGATLFVGPLFSHSVQAVTAVAQSAGIPVLSFSTDPSAISANVFVTGFLLGPQVERVIGFAAEQGLQRVAVLAPDTPYGRAAADAAQGAAAKSGATLTRTAFFDPARANFSPTIREFADYTRRKATLEREKAGLAGASDPAAAARLKELAGQDASSDVDFDALLIPASGTALRQVISLLKYYDVDPGKVKILGTLLWQDENLTGEPALVGAWFPAASRVGYDRFTARFTETYGHPPSQLAALAYDAVALAAALGQTGDGSWGRLTANSGFVGVNGAFRLNPNGQIERMLAVREVTATGSREVSPAPTRFVQSY</sequence>
<dbReference type="Gene3D" id="3.40.50.2300">
    <property type="match status" value="3"/>
</dbReference>
<dbReference type="GO" id="GO:0006865">
    <property type="term" value="P:amino acid transport"/>
    <property type="evidence" value="ECO:0007669"/>
    <property type="project" value="UniProtKB-KW"/>
</dbReference>
<gene>
    <name evidence="7" type="ORF">KL86APRO_12474</name>
</gene>
<dbReference type="SUPFAM" id="SSF53822">
    <property type="entry name" value="Periplasmic binding protein-like I"/>
    <property type="match status" value="1"/>
</dbReference>
<keyword evidence="3" id="KW-0813">Transport</keyword>
<keyword evidence="3" id="KW-0029">Amino-acid transport</keyword>
<feature type="region of interest" description="Disordered" evidence="4">
    <location>
        <begin position="47"/>
        <end position="69"/>
    </location>
</feature>
<evidence type="ECO:0000313" key="7">
    <source>
        <dbReference type="EMBL" id="SBW08878.1"/>
    </source>
</evidence>
<dbReference type="InterPro" id="IPR051010">
    <property type="entry name" value="BCAA_transport"/>
</dbReference>
<dbReference type="PANTHER" id="PTHR30483:SF6">
    <property type="entry name" value="PERIPLASMIC BINDING PROTEIN OF ABC TRANSPORTER FOR NATURAL AMINO ACIDS"/>
    <property type="match status" value="1"/>
</dbReference>
<dbReference type="Pfam" id="PF13458">
    <property type="entry name" value="Peripla_BP_6"/>
    <property type="match status" value="1"/>
</dbReference>
<protein>
    <submittedName>
        <fullName evidence="7">Extracellular ligand-binding receptor</fullName>
    </submittedName>
</protein>
<dbReference type="PANTHER" id="PTHR30483">
    <property type="entry name" value="LEUCINE-SPECIFIC-BINDING PROTEIN"/>
    <property type="match status" value="1"/>
</dbReference>
<evidence type="ECO:0000256" key="1">
    <source>
        <dbReference type="ARBA" id="ARBA00010062"/>
    </source>
</evidence>
<evidence type="ECO:0000256" key="2">
    <source>
        <dbReference type="ARBA" id="ARBA00022729"/>
    </source>
</evidence>
<feature type="compositionally biased region" description="Low complexity" evidence="4">
    <location>
        <begin position="58"/>
        <end position="69"/>
    </location>
</feature>
<dbReference type="EMBL" id="FLUO01000001">
    <property type="protein sequence ID" value="SBW08878.1"/>
    <property type="molecule type" value="Genomic_DNA"/>
</dbReference>
<feature type="domain" description="Leucine-binding protein" evidence="6">
    <location>
        <begin position="93"/>
        <end position="445"/>
    </location>
</feature>
<accession>A0A212KB92</accession>
<dbReference type="CDD" id="cd06339">
    <property type="entry name" value="PBP1_YraM_LppC_lipoprotein-like"/>
    <property type="match status" value="1"/>
</dbReference>
<name>A0A212KB92_9PROT</name>
<dbReference type="AlphaFoldDB" id="A0A212KB92"/>
<evidence type="ECO:0000256" key="3">
    <source>
        <dbReference type="ARBA" id="ARBA00022970"/>
    </source>
</evidence>
<keyword evidence="2 5" id="KW-0732">Signal</keyword>
<proteinExistence type="inferred from homology"/>
<reference evidence="7" key="1">
    <citation type="submission" date="2016-04" db="EMBL/GenBank/DDBJ databases">
        <authorList>
            <person name="Evans L.H."/>
            <person name="Alamgir A."/>
            <person name="Owens N."/>
            <person name="Weber N.D."/>
            <person name="Virtaneva K."/>
            <person name="Barbian K."/>
            <person name="Babar A."/>
            <person name="Rosenke K."/>
        </authorList>
    </citation>
    <scope>NUCLEOTIDE SEQUENCE</scope>
    <source>
        <strain evidence="7">86</strain>
    </source>
</reference>
<evidence type="ECO:0000256" key="5">
    <source>
        <dbReference type="SAM" id="SignalP"/>
    </source>
</evidence>
<feature type="chain" id="PRO_5012442709" evidence="5">
    <location>
        <begin position="45"/>
        <end position="463"/>
    </location>
</feature>
<evidence type="ECO:0000259" key="6">
    <source>
        <dbReference type="Pfam" id="PF13458"/>
    </source>
</evidence>
<organism evidence="7">
    <name type="scientific">uncultured Alphaproteobacteria bacterium</name>
    <dbReference type="NCBI Taxonomy" id="91750"/>
    <lineage>
        <taxon>Bacteria</taxon>
        <taxon>Pseudomonadati</taxon>
        <taxon>Pseudomonadota</taxon>
        <taxon>Alphaproteobacteria</taxon>
        <taxon>environmental samples</taxon>
    </lineage>
</organism>
<keyword evidence="7" id="KW-0675">Receptor</keyword>
<evidence type="ECO:0000256" key="4">
    <source>
        <dbReference type="SAM" id="MobiDB-lite"/>
    </source>
</evidence>